<keyword evidence="2" id="KW-1185">Reference proteome</keyword>
<dbReference type="OrthoDB" id="1046782at2759"/>
<proteinExistence type="predicted"/>
<evidence type="ECO:0000313" key="2">
    <source>
        <dbReference type="Proteomes" id="UP000572817"/>
    </source>
</evidence>
<comment type="caution">
    <text evidence="1">The sequence shown here is derived from an EMBL/GenBank/DDBJ whole genome shotgun (WGS) entry which is preliminary data.</text>
</comment>
<dbReference type="EMBL" id="WWBZ02000022">
    <property type="protein sequence ID" value="KAF4307619.1"/>
    <property type="molecule type" value="Genomic_DNA"/>
</dbReference>
<gene>
    <name evidence="1" type="ORF">GTA08_BOTSDO04782</name>
</gene>
<accession>A0A8H4IUY1</accession>
<name>A0A8H4IUY1_9PEZI</name>
<evidence type="ECO:0000313" key="1">
    <source>
        <dbReference type="EMBL" id="KAF4307619.1"/>
    </source>
</evidence>
<reference evidence="1" key="1">
    <citation type="submission" date="2020-04" db="EMBL/GenBank/DDBJ databases">
        <title>Genome Assembly and Annotation of Botryosphaeria dothidea sdau 11-99, a Latent Pathogen of Apple Fruit Ring Rot in China.</title>
        <authorList>
            <person name="Yu C."/>
            <person name="Diao Y."/>
            <person name="Lu Q."/>
            <person name="Zhao J."/>
            <person name="Cui S."/>
            <person name="Peng C."/>
            <person name="He B."/>
            <person name="Liu H."/>
        </authorList>
    </citation>
    <scope>NUCLEOTIDE SEQUENCE [LARGE SCALE GENOMIC DNA]</scope>
    <source>
        <strain evidence="1">Sdau11-99</strain>
    </source>
</reference>
<dbReference type="AlphaFoldDB" id="A0A8H4IUY1"/>
<sequence length="191" mass="21298">MLQDHLNRDREYSAGTLQADSDHVQRTLLADYEEIRKILGGSEEQRAKMISGLNHMLTRAIDTRLAWSWSLRFAAFLLRVLGETKEVRNERDCKNHRYMKDVIRNFESSAAGQQVKNEAIISKLEVQLSILGSVTSLIDNTLSSEIAAQNTEVAQQTGLDSAAMKALALVTTLFLSGTSVAHVNVQLARQL</sequence>
<organism evidence="1 2">
    <name type="scientific">Botryosphaeria dothidea</name>
    <dbReference type="NCBI Taxonomy" id="55169"/>
    <lineage>
        <taxon>Eukaryota</taxon>
        <taxon>Fungi</taxon>
        <taxon>Dikarya</taxon>
        <taxon>Ascomycota</taxon>
        <taxon>Pezizomycotina</taxon>
        <taxon>Dothideomycetes</taxon>
        <taxon>Dothideomycetes incertae sedis</taxon>
        <taxon>Botryosphaeriales</taxon>
        <taxon>Botryosphaeriaceae</taxon>
        <taxon>Botryosphaeria</taxon>
    </lineage>
</organism>
<dbReference type="Proteomes" id="UP000572817">
    <property type="component" value="Unassembled WGS sequence"/>
</dbReference>
<protein>
    <submittedName>
        <fullName evidence="1">Uncharacterized protein</fullName>
    </submittedName>
</protein>